<reference evidence="1 2" key="1">
    <citation type="submission" date="2015-09" db="EMBL/GenBank/DDBJ databases">
        <title>Whole genome shotgun sequence assembly of Aphanizomenon flos-aquae UKL13.</title>
        <authorList>
            <person name="Driscoll C."/>
        </authorList>
    </citation>
    <scope>NUCLEOTIDE SEQUENCE [LARGE SCALE GENOMIC DNA]</scope>
    <source>
        <strain evidence="1">MDT13</strain>
    </source>
</reference>
<proteinExistence type="predicted"/>
<accession>A0A1B7VU21</accession>
<dbReference type="PATRIC" id="fig|1710894.3.peg.1048"/>
<gene>
    <name evidence="1" type="ORF">AN481_14000</name>
</gene>
<evidence type="ECO:0000313" key="1">
    <source>
        <dbReference type="EMBL" id="OBQ24401.1"/>
    </source>
</evidence>
<sequence>MKRSIFVKLATIILLSFGSFGLVIGGFWISKATSNNKQLQLITDISQYPEIRNHKWTDIQQIQHFPGQISSDSQVLQMAYASGVIPGSSSLQLRIKEPQTKIKNLLKQYQKISQHQYQGGNTNNHINQPNGVPTTFFYTSDSEIETFPSSYEILVLKAEDKSQPGSKWNHGNSHGVAIDIASSEIVYWAEKW</sequence>
<comment type="caution">
    <text evidence="1">The sequence shown here is derived from an EMBL/GenBank/DDBJ whole genome shotgun (WGS) entry which is preliminary data.</text>
</comment>
<dbReference type="EMBL" id="LJOY01000049">
    <property type="protein sequence ID" value="OBQ24401.1"/>
    <property type="molecule type" value="Genomic_DNA"/>
</dbReference>
<evidence type="ECO:0000313" key="2">
    <source>
        <dbReference type="Proteomes" id="UP000092382"/>
    </source>
</evidence>
<name>A0A1B7VU21_APHFL</name>
<organism evidence="1 2">
    <name type="scientific">Aphanizomenon flos-aquae LD13</name>
    <dbReference type="NCBI Taxonomy" id="1710894"/>
    <lineage>
        <taxon>Bacteria</taxon>
        <taxon>Bacillati</taxon>
        <taxon>Cyanobacteriota</taxon>
        <taxon>Cyanophyceae</taxon>
        <taxon>Nostocales</taxon>
        <taxon>Aphanizomenonaceae</taxon>
        <taxon>Aphanizomenon</taxon>
    </lineage>
</organism>
<dbReference type="AlphaFoldDB" id="A0A1B7VU21"/>
<protein>
    <submittedName>
        <fullName evidence="1">Uncharacterized protein</fullName>
    </submittedName>
</protein>
<dbReference type="Proteomes" id="UP000092382">
    <property type="component" value="Unassembled WGS sequence"/>
</dbReference>